<evidence type="ECO:0000256" key="1">
    <source>
        <dbReference type="ARBA" id="ARBA00004193"/>
    </source>
</evidence>
<evidence type="ECO:0000256" key="5">
    <source>
        <dbReference type="ARBA" id="ARBA00023136"/>
    </source>
</evidence>
<gene>
    <name evidence="10" type="ORF">BCF89_1014</name>
</gene>
<keyword evidence="3 9" id="KW-0732">Signal</keyword>
<feature type="compositionally biased region" description="Polar residues" evidence="8">
    <location>
        <begin position="72"/>
        <end position="90"/>
    </location>
</feature>
<dbReference type="Proteomes" id="UP000249646">
    <property type="component" value="Unassembled WGS sequence"/>
</dbReference>
<name>A0A2W7GW94_9BACT</name>
<evidence type="ECO:0000256" key="7">
    <source>
        <dbReference type="ARBA" id="ARBA00023288"/>
    </source>
</evidence>
<evidence type="ECO:0000256" key="8">
    <source>
        <dbReference type="SAM" id="MobiDB-lite"/>
    </source>
</evidence>
<dbReference type="InterPro" id="IPR005046">
    <property type="entry name" value="DUF285"/>
</dbReference>
<keyword evidence="7" id="KW-0449">Lipoprotein</keyword>
<feature type="compositionally biased region" description="Basic and acidic residues" evidence="8">
    <location>
        <begin position="99"/>
        <end position="131"/>
    </location>
</feature>
<feature type="region of interest" description="Disordered" evidence="8">
    <location>
        <begin position="26"/>
        <end position="131"/>
    </location>
</feature>
<evidence type="ECO:0000256" key="6">
    <source>
        <dbReference type="ARBA" id="ARBA00023139"/>
    </source>
</evidence>
<dbReference type="GO" id="GO:0005886">
    <property type="term" value="C:plasma membrane"/>
    <property type="evidence" value="ECO:0007669"/>
    <property type="project" value="UniProtKB-SubCell"/>
</dbReference>
<evidence type="ECO:0000256" key="9">
    <source>
        <dbReference type="SAM" id="SignalP"/>
    </source>
</evidence>
<feature type="compositionally biased region" description="Low complexity" evidence="8">
    <location>
        <begin position="38"/>
        <end position="62"/>
    </location>
</feature>
<keyword evidence="4" id="KW-0677">Repeat</keyword>
<feature type="signal peptide" evidence="9">
    <location>
        <begin position="1"/>
        <end position="22"/>
    </location>
</feature>
<proteinExistence type="predicted"/>
<dbReference type="PROSITE" id="PS51257">
    <property type="entry name" value="PROKAR_LIPOPROTEIN"/>
    <property type="match status" value="1"/>
</dbReference>
<feature type="compositionally biased region" description="Basic and acidic residues" evidence="8">
    <location>
        <begin position="27"/>
        <end position="36"/>
    </location>
</feature>
<keyword evidence="11" id="KW-1185">Reference proteome</keyword>
<accession>A0A2W7GW94</accession>
<dbReference type="EMBL" id="QKUB01000001">
    <property type="protein sequence ID" value="PZW01489.1"/>
    <property type="molecule type" value="Genomic_DNA"/>
</dbReference>
<comment type="subcellular location">
    <subcellularLocation>
        <location evidence="1">Cell membrane</location>
        <topology evidence="1">Lipid-anchor</topology>
    </subcellularLocation>
</comment>
<dbReference type="Pfam" id="PF03382">
    <property type="entry name" value="DUF285"/>
    <property type="match status" value="1"/>
</dbReference>
<organism evidence="10 11">
    <name type="scientific">Metamycoplasma auris</name>
    <dbReference type="NCBI Taxonomy" id="51363"/>
    <lineage>
        <taxon>Bacteria</taxon>
        <taxon>Bacillati</taxon>
        <taxon>Mycoplasmatota</taxon>
        <taxon>Mycoplasmoidales</taxon>
        <taxon>Metamycoplasmataceae</taxon>
        <taxon>Metamycoplasma</taxon>
    </lineage>
</organism>
<evidence type="ECO:0000313" key="10">
    <source>
        <dbReference type="EMBL" id="PZW01489.1"/>
    </source>
</evidence>
<evidence type="ECO:0000256" key="4">
    <source>
        <dbReference type="ARBA" id="ARBA00022737"/>
    </source>
</evidence>
<sequence>MNKKIKILTSLSLSLVSLPLIAASCKKKIEPKKDLNTEENNGNKTTNTPPAAHNNTDTSTNSDHSHTHSEQGDQPDNSSSENNTMNSDTPGGTYGMPHGEMRSEDDERKRQEEEAARKQKEEKEKKDMKDVETVKQIVKEHEDAFGSFHTQGDFVEQIAVYAKDKKIEGLQLQNNGDKDKTLEVSPNGGKNKIKLKLGSQKFDVELGIVLKDAVLTKYYYENEPTKILNNLNSVNRNSIEKNWSMVNKTNKKIVITQLGYHVDNGFFKATGLPHYTSKVPEHLPLKINSLYLTFHNLKSSSIDNLDKWDIKNLKNTNQAFYDVSNFQQDISKWKVTDHNIVKSIFNKSNLSSEYKKKIAQSWGTTEDHLSK</sequence>
<comment type="caution">
    <text evidence="10">The sequence shown here is derived from an EMBL/GenBank/DDBJ whole genome shotgun (WGS) entry which is preliminary data.</text>
</comment>
<dbReference type="NCBIfam" id="NF033817">
    <property type="entry name" value="Mplas_variab_LP"/>
    <property type="match status" value="1"/>
</dbReference>
<evidence type="ECO:0000256" key="2">
    <source>
        <dbReference type="ARBA" id="ARBA00022475"/>
    </source>
</evidence>
<evidence type="ECO:0000256" key="3">
    <source>
        <dbReference type="ARBA" id="ARBA00022729"/>
    </source>
</evidence>
<feature type="chain" id="PRO_5016143001" evidence="9">
    <location>
        <begin position="23"/>
        <end position="371"/>
    </location>
</feature>
<protein>
    <submittedName>
        <fullName evidence="10">Uncharacterized protein DUF285</fullName>
    </submittedName>
</protein>
<reference evidence="10 11" key="1">
    <citation type="submission" date="2018-06" db="EMBL/GenBank/DDBJ databases">
        <title>Genomic Encyclopedia of Archaeal and Bacterial Type Strains, Phase II (KMG-II): from individual species to whole genera.</title>
        <authorList>
            <person name="Goeker M."/>
        </authorList>
    </citation>
    <scope>NUCLEOTIDE SEQUENCE [LARGE SCALE GENOMIC DNA]</scope>
    <source>
        <strain evidence="10 11">ATCC 51348</strain>
    </source>
</reference>
<keyword evidence="5" id="KW-0472">Membrane</keyword>
<dbReference type="InterPro" id="IPR049890">
    <property type="entry name" value="VlpA-F-like_signal"/>
</dbReference>
<dbReference type="AlphaFoldDB" id="A0A2W7GW94"/>
<keyword evidence="2" id="KW-1003">Cell membrane</keyword>
<evidence type="ECO:0000313" key="11">
    <source>
        <dbReference type="Proteomes" id="UP000249646"/>
    </source>
</evidence>
<dbReference type="RefSeq" id="WP_277870025.1">
    <property type="nucleotide sequence ID" value="NZ_QKUB01000001.1"/>
</dbReference>
<keyword evidence="6" id="KW-0564">Palmitate</keyword>